<feature type="domain" description="RNA polymerase sigma-70 region 2" evidence="6">
    <location>
        <begin position="28"/>
        <end position="75"/>
    </location>
</feature>
<dbReference type="InterPro" id="IPR013249">
    <property type="entry name" value="RNA_pol_sigma70_r4_t2"/>
</dbReference>
<dbReference type="EMBL" id="CP037939">
    <property type="protein sequence ID" value="QBR48137.1"/>
    <property type="molecule type" value="Genomic_DNA"/>
</dbReference>
<evidence type="ECO:0000259" key="6">
    <source>
        <dbReference type="Pfam" id="PF04542"/>
    </source>
</evidence>
<dbReference type="Gene3D" id="1.10.1740.10">
    <property type="match status" value="1"/>
</dbReference>
<dbReference type="InterPro" id="IPR007627">
    <property type="entry name" value="RNA_pol_sigma70_r2"/>
</dbReference>
<dbReference type="Pfam" id="PF08281">
    <property type="entry name" value="Sigma70_r4_2"/>
    <property type="match status" value="1"/>
</dbReference>
<comment type="similarity">
    <text evidence="1">Belongs to the sigma-70 factor family. ECF subfamily.</text>
</comment>
<evidence type="ECO:0000256" key="4">
    <source>
        <dbReference type="ARBA" id="ARBA00023125"/>
    </source>
</evidence>
<keyword evidence="5" id="KW-0804">Transcription</keyword>
<protein>
    <submittedName>
        <fullName evidence="8">Sigma-70 family RNA polymerase sigma factor</fullName>
    </submittedName>
</protein>
<proteinExistence type="inferred from homology"/>
<evidence type="ECO:0000313" key="8">
    <source>
        <dbReference type="EMBL" id="QBR48137.1"/>
    </source>
</evidence>
<feature type="domain" description="RNA polymerase sigma factor 70 region 4 type 2" evidence="7">
    <location>
        <begin position="99"/>
        <end position="150"/>
    </location>
</feature>
<evidence type="ECO:0000256" key="5">
    <source>
        <dbReference type="ARBA" id="ARBA00023163"/>
    </source>
</evidence>
<dbReference type="InterPro" id="IPR013324">
    <property type="entry name" value="RNA_pol_sigma_r3/r4-like"/>
</dbReference>
<sequence length="160" mass="19143">MEINRYEKILVDIANEIVGFLINQGVEKSDAQDIMQDVFVKLLQTDIILTPDKLRPWLYRVALSRFYDIYRRQKRYRDILLEQYGQYSEVEPILADYSSLQRALGQLNDYQRALIILHYDDRKRINAIAAIYNVSESKIKVDLYRTRKQLKHMMMGYENE</sequence>
<evidence type="ECO:0000256" key="2">
    <source>
        <dbReference type="ARBA" id="ARBA00023015"/>
    </source>
</evidence>
<dbReference type="Proteomes" id="UP000295756">
    <property type="component" value="Chromosome"/>
</dbReference>
<dbReference type="InterPro" id="IPR036388">
    <property type="entry name" value="WH-like_DNA-bd_sf"/>
</dbReference>
<keyword evidence="9" id="KW-1185">Reference proteome</keyword>
<dbReference type="Gene3D" id="1.10.10.10">
    <property type="entry name" value="Winged helix-like DNA-binding domain superfamily/Winged helix DNA-binding domain"/>
    <property type="match status" value="1"/>
</dbReference>
<evidence type="ECO:0000256" key="3">
    <source>
        <dbReference type="ARBA" id="ARBA00023082"/>
    </source>
</evidence>
<accession>A0ABX5SL86</accession>
<dbReference type="RefSeq" id="WP_013103573.1">
    <property type="nucleotide sequence ID" value="NZ_CP037939.1"/>
</dbReference>
<dbReference type="SUPFAM" id="SSF88659">
    <property type="entry name" value="Sigma3 and sigma4 domains of RNA polymerase sigma factors"/>
    <property type="match status" value="1"/>
</dbReference>
<keyword evidence="2" id="KW-0805">Transcription regulation</keyword>
<dbReference type="SUPFAM" id="SSF88946">
    <property type="entry name" value="Sigma2 domain of RNA polymerase sigma factors"/>
    <property type="match status" value="1"/>
</dbReference>
<dbReference type="InterPro" id="IPR014284">
    <property type="entry name" value="RNA_pol_sigma-70_dom"/>
</dbReference>
<dbReference type="NCBIfam" id="TIGR02937">
    <property type="entry name" value="sigma70-ECF"/>
    <property type="match status" value="1"/>
</dbReference>
<reference evidence="8 9" key="1">
    <citation type="submission" date="2019-03" db="EMBL/GenBank/DDBJ databases">
        <title>Complete Genome Sequence of Leuconostoc kimchii strain NKJ218 Isolated from Homemade Kimchi.</title>
        <authorList>
            <person name="Jung J.Y."/>
            <person name="Jin H.M."/>
            <person name="Jung J.-W."/>
            <person name="Lee S.-Y."/>
            <person name="Ryu B.-G."/>
            <person name="Han S.-S."/>
            <person name="Kang H.K."/>
            <person name="Choi H.W."/>
            <person name="Chung E.J."/>
            <person name="Choi K.-M."/>
        </authorList>
    </citation>
    <scope>NUCLEOTIDE SEQUENCE [LARGE SCALE GENOMIC DNA]</scope>
    <source>
        <strain evidence="8 9">NKJ218</strain>
    </source>
</reference>
<evidence type="ECO:0000313" key="9">
    <source>
        <dbReference type="Proteomes" id="UP000295756"/>
    </source>
</evidence>
<keyword evidence="4" id="KW-0238">DNA-binding</keyword>
<dbReference type="PANTHER" id="PTHR43133:SF8">
    <property type="entry name" value="RNA POLYMERASE SIGMA FACTOR HI_1459-RELATED"/>
    <property type="match status" value="1"/>
</dbReference>
<gene>
    <name evidence="8" type="ORF">EW139_08360</name>
</gene>
<dbReference type="PANTHER" id="PTHR43133">
    <property type="entry name" value="RNA POLYMERASE ECF-TYPE SIGMA FACTO"/>
    <property type="match status" value="1"/>
</dbReference>
<dbReference type="InterPro" id="IPR013325">
    <property type="entry name" value="RNA_pol_sigma_r2"/>
</dbReference>
<dbReference type="InterPro" id="IPR039425">
    <property type="entry name" value="RNA_pol_sigma-70-like"/>
</dbReference>
<organism evidence="8 9">
    <name type="scientific">Leuconostoc kimchii</name>
    <dbReference type="NCBI Taxonomy" id="136609"/>
    <lineage>
        <taxon>Bacteria</taxon>
        <taxon>Bacillati</taxon>
        <taxon>Bacillota</taxon>
        <taxon>Bacilli</taxon>
        <taxon>Lactobacillales</taxon>
        <taxon>Lactobacillaceae</taxon>
        <taxon>Leuconostoc</taxon>
    </lineage>
</organism>
<keyword evidence="3" id="KW-0731">Sigma factor</keyword>
<evidence type="ECO:0000259" key="7">
    <source>
        <dbReference type="Pfam" id="PF08281"/>
    </source>
</evidence>
<dbReference type="Pfam" id="PF04542">
    <property type="entry name" value="Sigma70_r2"/>
    <property type="match status" value="1"/>
</dbReference>
<name>A0ABX5SL86_9LACO</name>
<evidence type="ECO:0000256" key="1">
    <source>
        <dbReference type="ARBA" id="ARBA00010641"/>
    </source>
</evidence>